<accession>A0A5N0TDZ4</accession>
<proteinExistence type="predicted"/>
<dbReference type="SUPFAM" id="SSF52540">
    <property type="entry name" value="P-loop containing nucleoside triphosphate hydrolases"/>
    <property type="match status" value="1"/>
</dbReference>
<evidence type="ECO:0000256" key="1">
    <source>
        <dbReference type="ARBA" id="ARBA00022679"/>
    </source>
</evidence>
<keyword evidence="3" id="KW-1185">Reference proteome</keyword>
<dbReference type="EMBL" id="VYXP01000005">
    <property type="protein sequence ID" value="KAA9131519.1"/>
    <property type="molecule type" value="Genomic_DNA"/>
</dbReference>
<reference evidence="2 3" key="1">
    <citation type="submission" date="2019-09" db="EMBL/GenBank/DDBJ databases">
        <title>Wenzhouxiangella sp. Genome sequencing and assembly.</title>
        <authorList>
            <person name="Zhang R."/>
        </authorList>
    </citation>
    <scope>NUCLEOTIDE SEQUENCE [LARGE SCALE GENOMIC DNA]</scope>
    <source>
        <strain evidence="2 3">W260</strain>
    </source>
</reference>
<dbReference type="InterPro" id="IPR027417">
    <property type="entry name" value="P-loop_NTPase"/>
</dbReference>
<dbReference type="AlphaFoldDB" id="A0A5N0TDZ4"/>
<comment type="caution">
    <text evidence="2">The sequence shown here is derived from an EMBL/GenBank/DDBJ whole genome shotgun (WGS) entry which is preliminary data.</text>
</comment>
<dbReference type="InterPro" id="IPR037359">
    <property type="entry name" value="NST/OST"/>
</dbReference>
<protein>
    <submittedName>
        <fullName evidence="2">Sulfotransferase</fullName>
    </submittedName>
</protein>
<dbReference type="Pfam" id="PF13469">
    <property type="entry name" value="Sulfotransfer_3"/>
    <property type="match status" value="1"/>
</dbReference>
<dbReference type="PANTHER" id="PTHR10605">
    <property type="entry name" value="HEPARAN SULFATE SULFOTRANSFERASE"/>
    <property type="match status" value="1"/>
</dbReference>
<gene>
    <name evidence="2" type="ORF">F3N42_09385</name>
</gene>
<keyword evidence="1 2" id="KW-0808">Transferase</keyword>
<dbReference type="RefSeq" id="WP_150864169.1">
    <property type="nucleotide sequence ID" value="NZ_VYXP01000005.1"/>
</dbReference>
<dbReference type="Gene3D" id="3.40.50.300">
    <property type="entry name" value="P-loop containing nucleotide triphosphate hydrolases"/>
    <property type="match status" value="1"/>
</dbReference>
<sequence>MNPDFICIGAQKAGTTWLYRQLRAHPDAWLPPVKELHYFDREARRCAHHPLARLGEPGTRAAFAEWLGELRHHRQPGDLAWGRHYFFGERNDQWYVRLFEPGRERLAGEFTPAYSAMSPGRISHVARLAPQARILLILRNPVERAWSHAVMNLCRFAGRAVSDVSDEAFLAHFSGRGSRRRGDYPGMLRRWQSAFPADQLHVRFYDELKASPGDFLAGVCQFLGLDPSPLPRTLSPTGVTINSGGYDRIPARLEKALSAQYLDMLTFLADQFGTPADRWLSRAQSLLQAR</sequence>
<dbReference type="Proteomes" id="UP000325372">
    <property type="component" value="Unassembled WGS sequence"/>
</dbReference>
<dbReference type="PANTHER" id="PTHR10605:SF56">
    <property type="entry name" value="BIFUNCTIONAL HEPARAN SULFATE N-DEACETYLASE_N-SULFOTRANSFERASE"/>
    <property type="match status" value="1"/>
</dbReference>
<evidence type="ECO:0000313" key="2">
    <source>
        <dbReference type="EMBL" id="KAA9131519.1"/>
    </source>
</evidence>
<organism evidence="2 3">
    <name type="scientific">Marinihelvus fidelis</name>
    <dbReference type="NCBI Taxonomy" id="2613842"/>
    <lineage>
        <taxon>Bacteria</taxon>
        <taxon>Pseudomonadati</taxon>
        <taxon>Pseudomonadota</taxon>
        <taxon>Gammaproteobacteria</taxon>
        <taxon>Chromatiales</taxon>
        <taxon>Wenzhouxiangellaceae</taxon>
        <taxon>Marinihelvus</taxon>
    </lineage>
</organism>
<dbReference type="GO" id="GO:0008146">
    <property type="term" value="F:sulfotransferase activity"/>
    <property type="evidence" value="ECO:0007669"/>
    <property type="project" value="InterPro"/>
</dbReference>
<name>A0A5N0TDZ4_9GAMM</name>
<evidence type="ECO:0000313" key="3">
    <source>
        <dbReference type="Proteomes" id="UP000325372"/>
    </source>
</evidence>